<gene>
    <name evidence="2" type="ORF">SCF082_LOCUS44398</name>
</gene>
<proteinExistence type="predicted"/>
<feature type="region of interest" description="Disordered" evidence="1">
    <location>
        <begin position="406"/>
        <end position="513"/>
    </location>
</feature>
<reference evidence="2 3" key="1">
    <citation type="submission" date="2024-02" db="EMBL/GenBank/DDBJ databases">
        <authorList>
            <person name="Chen Y."/>
            <person name="Shah S."/>
            <person name="Dougan E. K."/>
            <person name="Thang M."/>
            <person name="Chan C."/>
        </authorList>
    </citation>
    <scope>NUCLEOTIDE SEQUENCE [LARGE SCALE GENOMIC DNA]</scope>
</reference>
<feature type="compositionally biased region" description="Basic and acidic residues" evidence="1">
    <location>
        <begin position="483"/>
        <end position="493"/>
    </location>
</feature>
<evidence type="ECO:0000256" key="1">
    <source>
        <dbReference type="SAM" id="MobiDB-lite"/>
    </source>
</evidence>
<dbReference type="Proteomes" id="UP001642464">
    <property type="component" value="Unassembled WGS sequence"/>
</dbReference>
<accession>A0ABP0R2X9</accession>
<feature type="region of interest" description="Disordered" evidence="1">
    <location>
        <begin position="1"/>
        <end position="59"/>
    </location>
</feature>
<sequence length="513" mass="55263">WGGGARFAEETLQGVPDGGIVGNGEGRGRGGGQGAQEMLRAGSGAEGKQEPCTLKGDESPLARRQVAAPDVGGNPGQAFNIGGHQVKGCTGASRLGDDVQVIQVGREDIAWGQVGSGGFQCGALPEGKEGRRKRVSLFTAFGLADVVARARVIPPKCWKAEREIERNDDGRGVELRGNSQGGGGAVGAGSGLERELEGPGSGVENRGMEACESARDKAAQHIPCGDAVDPAVGLRERCLIVKKDFVVPGGGAREACGRAALAGAEGVGEVVRRDRERDLRKHHLCQLSPRLKKPLSFALALSNLSDMPTSLSSQNKKVTQSLCQRQKIQKTKQKESETQTEKVRCQALPLSKLAEETLTDGQLKGKSRRQIYQEHAGYIHWLFGHQPNNTKFLKVMIYARRVEECQEKTAQSTKTLVKSSGEKKRKSPKNPGQSGTRRPLRANPSRPKKEDTISSEVDDAPFQRAPGPDPRADRSRCGSTKRRLPEPGHDRPDAANSDMQNQKVAQLDQRHRL</sequence>
<feature type="compositionally biased region" description="Gly residues" evidence="1">
    <location>
        <begin position="179"/>
        <end position="190"/>
    </location>
</feature>
<organism evidence="2 3">
    <name type="scientific">Durusdinium trenchii</name>
    <dbReference type="NCBI Taxonomy" id="1381693"/>
    <lineage>
        <taxon>Eukaryota</taxon>
        <taxon>Sar</taxon>
        <taxon>Alveolata</taxon>
        <taxon>Dinophyceae</taxon>
        <taxon>Suessiales</taxon>
        <taxon>Symbiodiniaceae</taxon>
        <taxon>Durusdinium</taxon>
    </lineage>
</organism>
<protein>
    <submittedName>
        <fullName evidence="2">Uncharacterized protein</fullName>
    </submittedName>
</protein>
<evidence type="ECO:0000313" key="2">
    <source>
        <dbReference type="EMBL" id="CAK9094460.1"/>
    </source>
</evidence>
<name>A0ABP0R2X9_9DINO</name>
<feature type="region of interest" description="Disordered" evidence="1">
    <location>
        <begin position="170"/>
        <end position="205"/>
    </location>
</feature>
<dbReference type="EMBL" id="CAXAMM010040651">
    <property type="protein sequence ID" value="CAK9094460.1"/>
    <property type="molecule type" value="Genomic_DNA"/>
</dbReference>
<feature type="compositionally biased region" description="Polar residues" evidence="1">
    <location>
        <begin position="408"/>
        <end position="418"/>
    </location>
</feature>
<comment type="caution">
    <text evidence="2">The sequence shown here is derived from an EMBL/GenBank/DDBJ whole genome shotgun (WGS) entry which is preliminary data.</text>
</comment>
<keyword evidence="3" id="KW-1185">Reference proteome</keyword>
<feature type="compositionally biased region" description="Gly residues" evidence="1">
    <location>
        <begin position="16"/>
        <end position="34"/>
    </location>
</feature>
<feature type="non-terminal residue" evidence="2">
    <location>
        <position position="1"/>
    </location>
</feature>
<evidence type="ECO:0000313" key="3">
    <source>
        <dbReference type="Proteomes" id="UP001642464"/>
    </source>
</evidence>